<comment type="subcellular location">
    <subcellularLocation>
        <location evidence="1">Cell envelope</location>
    </subcellularLocation>
</comment>
<name>A0ABX5Z3J1_SULMU</name>
<feature type="domain" description="Thioredoxin" evidence="5">
    <location>
        <begin position="38"/>
        <end position="177"/>
    </location>
</feature>
<evidence type="ECO:0000256" key="4">
    <source>
        <dbReference type="ARBA" id="ARBA00023284"/>
    </source>
</evidence>
<dbReference type="SUPFAM" id="SSF52833">
    <property type="entry name" value="Thioredoxin-like"/>
    <property type="match status" value="1"/>
</dbReference>
<keyword evidence="4" id="KW-0676">Redox-active center</keyword>
<dbReference type="Gene3D" id="3.40.30.10">
    <property type="entry name" value="Glutaredoxin"/>
    <property type="match status" value="1"/>
</dbReference>
<protein>
    <submittedName>
        <fullName evidence="6">Lipoprotein thioredoxin</fullName>
    </submittedName>
</protein>
<accession>A0ABX5Z3J1</accession>
<dbReference type="Pfam" id="PF00578">
    <property type="entry name" value="AhpC-TSA"/>
    <property type="match status" value="1"/>
</dbReference>
<dbReference type="Proteomes" id="UP000323483">
    <property type="component" value="Chromosome"/>
</dbReference>
<sequence>MEGSSKNHYEVPLMRYFGWILFLFLSGCTENLTQKNHIVIGESKPIQSTFTPKEVRLKLSYEKPYLLFFFSKTCGACKEAIPYLNELAQSFQGEVEIIGILGGSARSDNDIAFLNQHDVRFKVISDPQSTEYFSKAVGGVYGVPLFAFFSSEGKEKKRFLGLVPKSLLEEILKTIRPNEF</sequence>
<evidence type="ECO:0000256" key="3">
    <source>
        <dbReference type="ARBA" id="ARBA00023157"/>
    </source>
</evidence>
<dbReference type="InterPro" id="IPR013766">
    <property type="entry name" value="Thioredoxin_domain"/>
</dbReference>
<dbReference type="InterPro" id="IPR000866">
    <property type="entry name" value="AhpC/TSA"/>
</dbReference>
<gene>
    <name evidence="6" type="ORF">SMN_2689</name>
</gene>
<reference evidence="6" key="1">
    <citation type="submission" date="2019-08" db="EMBL/GenBank/DDBJ databases">
        <title>Organohalide respiration in Sulfurospirillum species is regulated by a two-component system as unraveled by comparative genomics, and transcriptomics, and regulator binding studies.</title>
        <authorList>
            <person name="Goris T."/>
            <person name="Esken J."/>
            <person name="Gadkari J."/>
            <person name="Bischler T."/>
            <person name="Foerstner K."/>
            <person name="Sharma C.M."/>
            <person name="Diekert G."/>
            <person name="Schubert T."/>
        </authorList>
    </citation>
    <scope>NUCLEOTIDE SEQUENCE [LARGE SCALE GENOMIC DNA]</scope>
    <source>
        <strain evidence="6">N</strain>
    </source>
</reference>
<evidence type="ECO:0000256" key="2">
    <source>
        <dbReference type="ARBA" id="ARBA00022748"/>
    </source>
</evidence>
<evidence type="ECO:0000256" key="1">
    <source>
        <dbReference type="ARBA" id="ARBA00004196"/>
    </source>
</evidence>
<evidence type="ECO:0000313" key="6">
    <source>
        <dbReference type="EMBL" id="QEH07445.1"/>
    </source>
</evidence>
<dbReference type="PANTHER" id="PTHR42852">
    <property type="entry name" value="THIOL:DISULFIDE INTERCHANGE PROTEIN DSBE"/>
    <property type="match status" value="1"/>
</dbReference>
<dbReference type="InterPro" id="IPR036249">
    <property type="entry name" value="Thioredoxin-like_sf"/>
</dbReference>
<dbReference type="InterPro" id="IPR050553">
    <property type="entry name" value="Thioredoxin_ResA/DsbE_sf"/>
</dbReference>
<keyword evidence="7" id="KW-1185">Reference proteome</keyword>
<proteinExistence type="predicted"/>
<dbReference type="CDD" id="cd02966">
    <property type="entry name" value="TlpA_like_family"/>
    <property type="match status" value="1"/>
</dbReference>
<dbReference type="PANTHER" id="PTHR42852:SF6">
    <property type="entry name" value="THIOL:DISULFIDE INTERCHANGE PROTEIN DSBE"/>
    <property type="match status" value="1"/>
</dbReference>
<organism evidence="6 7">
    <name type="scientific">Sulfurospirillum multivorans</name>
    <name type="common">Dehalospirillum multivorans</name>
    <dbReference type="NCBI Taxonomy" id="66821"/>
    <lineage>
        <taxon>Bacteria</taxon>
        <taxon>Pseudomonadati</taxon>
        <taxon>Campylobacterota</taxon>
        <taxon>Epsilonproteobacteria</taxon>
        <taxon>Campylobacterales</taxon>
        <taxon>Sulfurospirillaceae</taxon>
        <taxon>Sulfurospirillum</taxon>
    </lineage>
</organism>
<dbReference type="EMBL" id="CP042966">
    <property type="protein sequence ID" value="QEH07445.1"/>
    <property type="molecule type" value="Genomic_DNA"/>
</dbReference>
<keyword evidence="6" id="KW-0449">Lipoprotein</keyword>
<evidence type="ECO:0000259" key="5">
    <source>
        <dbReference type="PROSITE" id="PS51352"/>
    </source>
</evidence>
<dbReference type="PROSITE" id="PS51352">
    <property type="entry name" value="THIOREDOXIN_2"/>
    <property type="match status" value="1"/>
</dbReference>
<evidence type="ECO:0000313" key="7">
    <source>
        <dbReference type="Proteomes" id="UP000323483"/>
    </source>
</evidence>
<keyword evidence="2" id="KW-0201">Cytochrome c-type biogenesis</keyword>
<dbReference type="PROSITE" id="PS51257">
    <property type="entry name" value="PROKAR_LIPOPROTEIN"/>
    <property type="match status" value="1"/>
</dbReference>
<keyword evidence="3" id="KW-1015">Disulfide bond</keyword>
<dbReference type="RefSeq" id="WP_223809714.1">
    <property type="nucleotide sequence ID" value="NZ_CP042966.1"/>
</dbReference>